<evidence type="ECO:0000259" key="3">
    <source>
        <dbReference type="Pfam" id="PF21782"/>
    </source>
</evidence>
<dbReference type="PANTHER" id="PTHR43667">
    <property type="entry name" value="CYCLOPROPANE-FATTY-ACYL-PHOSPHOLIPID SYNTHASE"/>
    <property type="match status" value="1"/>
</dbReference>
<keyword evidence="4" id="KW-0489">Methyltransferase</keyword>
<dbReference type="AlphaFoldDB" id="A0A7Y6TX07"/>
<comment type="caution">
    <text evidence="4">The sequence shown here is derived from an EMBL/GenBank/DDBJ whole genome shotgun (WGS) entry which is preliminary data.</text>
</comment>
<dbReference type="PANTHER" id="PTHR43667:SF2">
    <property type="entry name" value="FATTY ACID C-METHYL TRANSFERASE"/>
    <property type="match status" value="1"/>
</dbReference>
<proteinExistence type="predicted"/>
<feature type="domain" description="Methyltransferase regulatory" evidence="1">
    <location>
        <begin position="221"/>
        <end position="301"/>
    </location>
</feature>
<dbReference type="InterPro" id="IPR029063">
    <property type="entry name" value="SAM-dependent_MTases_sf"/>
</dbReference>
<evidence type="ECO:0000313" key="4">
    <source>
        <dbReference type="EMBL" id="NUZ06618.1"/>
    </source>
</evidence>
<dbReference type="Gene3D" id="3.40.50.150">
    <property type="entry name" value="Vaccinia Virus protein VP39"/>
    <property type="match status" value="1"/>
</dbReference>
<keyword evidence="4" id="KW-0808">Transferase</keyword>
<evidence type="ECO:0000313" key="5">
    <source>
        <dbReference type="Proteomes" id="UP000529637"/>
    </source>
</evidence>
<dbReference type="SUPFAM" id="SSF53335">
    <property type="entry name" value="S-adenosyl-L-methionine-dependent methyltransferases"/>
    <property type="match status" value="1"/>
</dbReference>
<feature type="domain" description="PKMT C-terminal winged helix" evidence="3">
    <location>
        <begin position="412"/>
        <end position="461"/>
    </location>
</feature>
<evidence type="ECO:0000259" key="1">
    <source>
        <dbReference type="Pfam" id="PF10119"/>
    </source>
</evidence>
<gene>
    <name evidence="4" type="ORF">HQN59_12680</name>
</gene>
<sequence>MLSTDTSNAALVGRYDEIPYDAKPHEATHPARLAAIATLAGHAGPAQHAARVLEVGCSEGVNLIAMAVSMPAAQFVGCDLSPRAIAAGRAMVDTLGLGNVTLVEGDLAELPAELGAFDFVIAHGVYSWVPAPVRDALFALAQQRLTPAGIAYVSFNVLPGCRVRQAAWDVLHRHVDLLDSARARVDAARALAQQLATVLAPSVEADQALRAEFRALAERSDSELFHDDLAVPNEPVLFDTFARHAAEHGLRWLGEAQLQSTSVGDLPAETQDALARLEPLAREQYLDFVRLRRFRQSLLVRVDAPTDARPPVERVAALHVSASWELARLAGAGGIHKLAKRLDPASGGGGAIRKLLETLVANQPAALPVAALPDLIGGALARPLDTVLVDAAAAGLVTLHAEPPPLTVQPGERPLASPLARLQARTASSVTTLAHTHVSIADAQAMKLLPLVDGSRDRAALGVAAGHIAPALGARSADFVNFALDKFARLGLLAVETPANGSVR</sequence>
<dbReference type="Proteomes" id="UP000529637">
    <property type="component" value="Unassembled WGS sequence"/>
</dbReference>
<dbReference type="InterPro" id="IPR048976">
    <property type="entry name" value="WHD_PKMT"/>
</dbReference>
<dbReference type="Pfam" id="PF13649">
    <property type="entry name" value="Methyltransf_25"/>
    <property type="match status" value="1"/>
</dbReference>
<dbReference type="GO" id="GO:0032259">
    <property type="term" value="P:methylation"/>
    <property type="evidence" value="ECO:0007669"/>
    <property type="project" value="UniProtKB-KW"/>
</dbReference>
<evidence type="ECO:0000259" key="2">
    <source>
        <dbReference type="Pfam" id="PF13649"/>
    </source>
</evidence>
<dbReference type="RefSeq" id="WP_176069462.1">
    <property type="nucleotide sequence ID" value="NZ_JABWMJ010000005.1"/>
</dbReference>
<accession>A0A7Y6TX07</accession>
<dbReference type="CDD" id="cd02440">
    <property type="entry name" value="AdoMet_MTases"/>
    <property type="match status" value="1"/>
</dbReference>
<dbReference type="EMBL" id="JABWMJ010000005">
    <property type="protein sequence ID" value="NUZ06618.1"/>
    <property type="molecule type" value="Genomic_DNA"/>
</dbReference>
<dbReference type="InterPro" id="IPR041698">
    <property type="entry name" value="Methyltransf_25"/>
</dbReference>
<dbReference type="Pfam" id="PF10119">
    <property type="entry name" value="MethyTransf_Reg"/>
    <property type="match status" value="1"/>
</dbReference>
<feature type="domain" description="Methyltransferase" evidence="2">
    <location>
        <begin position="52"/>
        <end position="149"/>
    </location>
</feature>
<name>A0A7Y6TX07_9BURK</name>
<organism evidence="4 5">
    <name type="scientific">Piscinibacter koreensis</name>
    <dbReference type="NCBI Taxonomy" id="2742824"/>
    <lineage>
        <taxon>Bacteria</taxon>
        <taxon>Pseudomonadati</taxon>
        <taxon>Pseudomonadota</taxon>
        <taxon>Betaproteobacteria</taxon>
        <taxon>Burkholderiales</taxon>
        <taxon>Sphaerotilaceae</taxon>
        <taxon>Piscinibacter</taxon>
    </lineage>
</organism>
<dbReference type="Pfam" id="PF21782">
    <property type="entry name" value="WHD_PKMT"/>
    <property type="match status" value="1"/>
</dbReference>
<dbReference type="GO" id="GO:0008168">
    <property type="term" value="F:methyltransferase activity"/>
    <property type="evidence" value="ECO:0007669"/>
    <property type="project" value="UniProtKB-KW"/>
</dbReference>
<reference evidence="4 5" key="1">
    <citation type="submission" date="2020-06" db="EMBL/GenBank/DDBJ databases">
        <title>Schlegella sp. ID0723 isolated from air conditioner.</title>
        <authorList>
            <person name="Kim D.Y."/>
            <person name="Kim D.-U."/>
        </authorList>
    </citation>
    <scope>NUCLEOTIDE SEQUENCE [LARGE SCALE GENOMIC DNA]</scope>
    <source>
        <strain evidence="4 5">ID0723</strain>
    </source>
</reference>
<keyword evidence="5" id="KW-1185">Reference proteome</keyword>
<protein>
    <submittedName>
        <fullName evidence="4">Methyltransferase regulatory domain-containing protein</fullName>
    </submittedName>
</protein>
<dbReference type="InterPro" id="IPR018773">
    <property type="entry name" value="MeTrfase_reg_dom_prd"/>
</dbReference>
<dbReference type="InterPro" id="IPR050723">
    <property type="entry name" value="CFA/CMAS"/>
</dbReference>